<evidence type="ECO:0000256" key="3">
    <source>
        <dbReference type="ARBA" id="ARBA00022840"/>
    </source>
</evidence>
<dbReference type="EMBL" id="LIAE01007186">
    <property type="protein sequence ID" value="PAV81278.1"/>
    <property type="molecule type" value="Genomic_DNA"/>
</dbReference>
<dbReference type="Gene3D" id="3.30.420.40">
    <property type="match status" value="2"/>
</dbReference>
<evidence type="ECO:0000256" key="4">
    <source>
        <dbReference type="SAM" id="MobiDB-lite"/>
    </source>
</evidence>
<gene>
    <name evidence="5" type="ORF">WR25_02112</name>
</gene>
<evidence type="ECO:0000256" key="2">
    <source>
        <dbReference type="ARBA" id="ARBA00022741"/>
    </source>
</evidence>
<dbReference type="STRING" id="2018661.A0A2A2L573"/>
<keyword evidence="2" id="KW-0547">Nucleotide-binding</keyword>
<evidence type="ECO:0000313" key="5">
    <source>
        <dbReference type="EMBL" id="PAV81278.1"/>
    </source>
</evidence>
<name>A0A2A2L573_9BILA</name>
<dbReference type="OrthoDB" id="5858940at2759"/>
<dbReference type="SUPFAM" id="SSF53067">
    <property type="entry name" value="Actin-like ATPase domain"/>
    <property type="match status" value="2"/>
</dbReference>
<dbReference type="PANTHER" id="PTHR19375">
    <property type="entry name" value="HEAT SHOCK PROTEIN 70KDA"/>
    <property type="match status" value="1"/>
</dbReference>
<dbReference type="Gene3D" id="2.60.34.10">
    <property type="entry name" value="Substrate Binding Domain Of DNAk, Chain A, domain 1"/>
    <property type="match status" value="1"/>
</dbReference>
<evidence type="ECO:0000256" key="1">
    <source>
        <dbReference type="ARBA" id="ARBA00007381"/>
    </source>
</evidence>
<dbReference type="InterPro" id="IPR029047">
    <property type="entry name" value="HSP70_peptide-bd_sf"/>
</dbReference>
<dbReference type="InterPro" id="IPR043129">
    <property type="entry name" value="ATPase_NBD"/>
</dbReference>
<dbReference type="Proteomes" id="UP000218231">
    <property type="component" value="Unassembled WGS sequence"/>
</dbReference>
<dbReference type="GO" id="GO:0140662">
    <property type="term" value="F:ATP-dependent protein folding chaperone"/>
    <property type="evidence" value="ECO:0007669"/>
    <property type="project" value="InterPro"/>
</dbReference>
<dbReference type="PRINTS" id="PR00301">
    <property type="entry name" value="HEATSHOCK70"/>
</dbReference>
<accession>A0A2A2L573</accession>
<protein>
    <submittedName>
        <fullName evidence="5">Uncharacterized protein</fullName>
    </submittedName>
</protein>
<reference evidence="5 6" key="1">
    <citation type="journal article" date="2017" name="Curr. Biol.">
        <title>Genome architecture and evolution of a unichromosomal asexual nematode.</title>
        <authorList>
            <person name="Fradin H."/>
            <person name="Zegar C."/>
            <person name="Gutwein M."/>
            <person name="Lucas J."/>
            <person name="Kovtun M."/>
            <person name="Corcoran D."/>
            <person name="Baugh L.R."/>
            <person name="Kiontke K."/>
            <person name="Gunsalus K."/>
            <person name="Fitch D.H."/>
            <person name="Piano F."/>
        </authorList>
    </citation>
    <scope>NUCLEOTIDE SEQUENCE [LARGE SCALE GENOMIC DNA]</scope>
    <source>
        <strain evidence="5">PF1309</strain>
    </source>
</reference>
<dbReference type="SUPFAM" id="SSF100920">
    <property type="entry name" value="Heat shock protein 70kD (HSP70), peptide-binding domain"/>
    <property type="match status" value="1"/>
</dbReference>
<evidence type="ECO:0000313" key="6">
    <source>
        <dbReference type="Proteomes" id="UP000218231"/>
    </source>
</evidence>
<proteinExistence type="inferred from homology"/>
<dbReference type="GO" id="GO:0005524">
    <property type="term" value="F:ATP binding"/>
    <property type="evidence" value="ECO:0007669"/>
    <property type="project" value="UniProtKB-KW"/>
</dbReference>
<sequence length="433" mass="48683">MNDRQRWSFDIVREDENNEGKAMIKIGDRTFAPEEVSAELLKAMKKYAEAHFKGKEVKKAVITIPAYFDQRQRAATEGAAKMAGLEVLQLLTEPTAAAIAFGIKIRNSKRTIMVYDLGGGTFDVTIGRIVEDKGKDPVLKTLGVAGHSHLGGEDFDEIIVKDYIENFEEKHQTQFPDDKNIRRKLLNQCREAKENMTGTMADQFIDESGQQRMAPSNQPGHTNNQPNQTSNQPSQTSNQPSQTSNQPGQTSNQPSQTSNQPSQTSNQPGQTNNQNDVSINCEDPNWNQEGQFMRLDIREVVPLSIGMELRGKAIKVAIERATIYPYEIKIQTYTTVNNQPSFEADIYEGERARTDAEGMTKIGKIVMEGLEKKPRGNLHTIPQNRFNSAKNLVDRYLAYCGDFPDDAAEIEREKNNFDYELSELFKSLGISYS</sequence>
<feature type="region of interest" description="Disordered" evidence="4">
    <location>
        <begin position="211"/>
        <end position="286"/>
    </location>
</feature>
<dbReference type="Pfam" id="PF00012">
    <property type="entry name" value="HSP70"/>
    <property type="match status" value="2"/>
</dbReference>
<dbReference type="FunFam" id="3.30.420.40:FF:000028">
    <property type="entry name" value="heat shock 70 kDa protein-like"/>
    <property type="match status" value="1"/>
</dbReference>
<comment type="similarity">
    <text evidence="1">Belongs to the heat shock protein 70 family.</text>
</comment>
<organism evidence="5 6">
    <name type="scientific">Diploscapter pachys</name>
    <dbReference type="NCBI Taxonomy" id="2018661"/>
    <lineage>
        <taxon>Eukaryota</taxon>
        <taxon>Metazoa</taxon>
        <taxon>Ecdysozoa</taxon>
        <taxon>Nematoda</taxon>
        <taxon>Chromadorea</taxon>
        <taxon>Rhabditida</taxon>
        <taxon>Rhabditina</taxon>
        <taxon>Rhabditomorpha</taxon>
        <taxon>Rhabditoidea</taxon>
        <taxon>Rhabditidae</taxon>
        <taxon>Diploscapter</taxon>
    </lineage>
</organism>
<comment type="caution">
    <text evidence="5">The sequence shown here is derived from an EMBL/GenBank/DDBJ whole genome shotgun (WGS) entry which is preliminary data.</text>
</comment>
<dbReference type="AlphaFoldDB" id="A0A2A2L573"/>
<feature type="compositionally biased region" description="Polar residues" evidence="4">
    <location>
        <begin position="211"/>
        <end position="221"/>
    </location>
</feature>
<keyword evidence="6" id="KW-1185">Reference proteome</keyword>
<feature type="compositionally biased region" description="Low complexity" evidence="4">
    <location>
        <begin position="222"/>
        <end position="271"/>
    </location>
</feature>
<keyword evidence="3" id="KW-0067">ATP-binding</keyword>
<dbReference type="InterPro" id="IPR013126">
    <property type="entry name" value="Hsp_70_fam"/>
</dbReference>
<dbReference type="Gene3D" id="3.90.640.10">
    <property type="entry name" value="Actin, Chain A, domain 4"/>
    <property type="match status" value="1"/>
</dbReference>